<accession>A0A084VVU7</accession>
<protein>
    <submittedName>
        <fullName evidence="1 2">NusA antitermination factor</fullName>
    </submittedName>
</protein>
<sequence length="89" mass="9915">MMHKGPRWMSMWLVRPFQCRYVGKCFVHRYGFPGTAGLADTMQKNPIVDRIGACGKPSAQTLNAIASFGLEVLSPNGHEFIAPMFRDGI</sequence>
<dbReference type="EnsemblMetazoa" id="ASIC009750-RA">
    <property type="protein sequence ID" value="ASIC009750-PA"/>
    <property type="gene ID" value="ASIC009750"/>
</dbReference>
<proteinExistence type="predicted"/>
<name>A0A084VVU7_ANOSI</name>
<organism evidence="1">
    <name type="scientific">Anopheles sinensis</name>
    <name type="common">Mosquito</name>
    <dbReference type="NCBI Taxonomy" id="74873"/>
    <lineage>
        <taxon>Eukaryota</taxon>
        <taxon>Metazoa</taxon>
        <taxon>Ecdysozoa</taxon>
        <taxon>Arthropoda</taxon>
        <taxon>Hexapoda</taxon>
        <taxon>Insecta</taxon>
        <taxon>Pterygota</taxon>
        <taxon>Neoptera</taxon>
        <taxon>Endopterygota</taxon>
        <taxon>Diptera</taxon>
        <taxon>Nematocera</taxon>
        <taxon>Culicoidea</taxon>
        <taxon>Culicidae</taxon>
        <taxon>Anophelinae</taxon>
        <taxon>Anopheles</taxon>
    </lineage>
</organism>
<keyword evidence="3" id="KW-1185">Reference proteome</keyword>
<evidence type="ECO:0000313" key="2">
    <source>
        <dbReference type="EnsemblMetazoa" id="ASIC009750-PA"/>
    </source>
</evidence>
<reference evidence="1 3" key="1">
    <citation type="journal article" date="2014" name="BMC Genomics">
        <title>Genome sequence of Anopheles sinensis provides insight into genetics basis of mosquito competence for malaria parasites.</title>
        <authorList>
            <person name="Zhou D."/>
            <person name="Zhang D."/>
            <person name="Ding G."/>
            <person name="Shi L."/>
            <person name="Hou Q."/>
            <person name="Ye Y."/>
            <person name="Xu Y."/>
            <person name="Zhou H."/>
            <person name="Xiong C."/>
            <person name="Li S."/>
            <person name="Yu J."/>
            <person name="Hong S."/>
            <person name="Yu X."/>
            <person name="Zou P."/>
            <person name="Chen C."/>
            <person name="Chang X."/>
            <person name="Wang W."/>
            <person name="Lv Y."/>
            <person name="Sun Y."/>
            <person name="Ma L."/>
            <person name="Shen B."/>
            <person name="Zhu C."/>
        </authorList>
    </citation>
    <scope>NUCLEOTIDE SEQUENCE [LARGE SCALE GENOMIC DNA]</scope>
</reference>
<dbReference type="AlphaFoldDB" id="A0A084VVU7"/>
<reference evidence="2" key="2">
    <citation type="submission" date="2020-05" db="UniProtKB">
        <authorList>
            <consortium name="EnsemblMetazoa"/>
        </authorList>
    </citation>
    <scope>IDENTIFICATION</scope>
</reference>
<dbReference type="EMBL" id="ATLV01017301">
    <property type="status" value="NOT_ANNOTATED_CDS"/>
    <property type="molecule type" value="Genomic_DNA"/>
</dbReference>
<dbReference type="EMBL" id="KE525161">
    <property type="protein sequence ID" value="KFB42091.1"/>
    <property type="molecule type" value="Genomic_DNA"/>
</dbReference>
<dbReference type="VEuPathDB" id="VectorBase:ASIC009750"/>
<gene>
    <name evidence="1" type="ORF">ZHAS_00009750</name>
</gene>
<evidence type="ECO:0000313" key="3">
    <source>
        <dbReference type="Proteomes" id="UP000030765"/>
    </source>
</evidence>
<dbReference type="Proteomes" id="UP000030765">
    <property type="component" value="Unassembled WGS sequence"/>
</dbReference>
<evidence type="ECO:0000313" key="1">
    <source>
        <dbReference type="EMBL" id="KFB42091.1"/>
    </source>
</evidence>